<organism evidence="3 4">
    <name type="scientific">Nocardioides marmoribigeumensis</name>
    <dbReference type="NCBI Taxonomy" id="433649"/>
    <lineage>
        <taxon>Bacteria</taxon>
        <taxon>Bacillati</taxon>
        <taxon>Actinomycetota</taxon>
        <taxon>Actinomycetes</taxon>
        <taxon>Propionibacteriales</taxon>
        <taxon>Nocardioidaceae</taxon>
        <taxon>Nocardioides</taxon>
    </lineage>
</organism>
<feature type="transmembrane region" description="Helical" evidence="1">
    <location>
        <begin position="44"/>
        <end position="73"/>
    </location>
</feature>
<dbReference type="EMBL" id="JAVDYG010000001">
    <property type="protein sequence ID" value="MDR7362947.1"/>
    <property type="molecule type" value="Genomic_DNA"/>
</dbReference>
<dbReference type="Pfam" id="PF13559">
    <property type="entry name" value="DUF4129"/>
    <property type="match status" value="1"/>
</dbReference>
<proteinExistence type="predicted"/>
<protein>
    <recommendedName>
        <fullName evidence="2">Protein-glutamine gamma-glutamyltransferase-like C-terminal domain-containing protein</fullName>
    </recommendedName>
</protein>
<dbReference type="InterPro" id="IPR025403">
    <property type="entry name" value="TgpA-like_C"/>
</dbReference>
<evidence type="ECO:0000256" key="1">
    <source>
        <dbReference type="SAM" id="Phobius"/>
    </source>
</evidence>
<keyword evidence="1" id="KW-0812">Transmembrane</keyword>
<evidence type="ECO:0000259" key="2">
    <source>
        <dbReference type="Pfam" id="PF13559"/>
    </source>
</evidence>
<evidence type="ECO:0000313" key="3">
    <source>
        <dbReference type="EMBL" id="MDR7362947.1"/>
    </source>
</evidence>
<name>A0ABU2BX28_9ACTN</name>
<dbReference type="Proteomes" id="UP001183648">
    <property type="component" value="Unassembled WGS sequence"/>
</dbReference>
<keyword evidence="1" id="KW-1133">Transmembrane helix</keyword>
<dbReference type="RefSeq" id="WP_310302669.1">
    <property type="nucleotide sequence ID" value="NZ_BAAAPS010000013.1"/>
</dbReference>
<sequence>MSGLDPSPDQAREWVTRELARPEYPHPSLLDRFLSWLGDRLDGLVSAAGGSGVGVLVAVVVAGVLAVVLLAALSRVRRDPVATGGEAGVLDLPETADGLRRRAELSLADGRPGDAVADAARALARRCVERGLIDDSPGRTTHEVYAEVAARFTDRSSRLMGAADLFDRVVYGRRAAGADAARDLLDLEDELRRTRPGAAGPVDGLAVPR</sequence>
<accession>A0ABU2BX28</accession>
<gene>
    <name evidence="3" type="ORF">J2S63_002500</name>
</gene>
<evidence type="ECO:0000313" key="4">
    <source>
        <dbReference type="Proteomes" id="UP001183648"/>
    </source>
</evidence>
<keyword evidence="4" id="KW-1185">Reference proteome</keyword>
<reference evidence="3 4" key="1">
    <citation type="submission" date="2023-07" db="EMBL/GenBank/DDBJ databases">
        <title>Sequencing the genomes of 1000 actinobacteria strains.</title>
        <authorList>
            <person name="Klenk H.-P."/>
        </authorList>
    </citation>
    <scope>NUCLEOTIDE SEQUENCE [LARGE SCALE GENOMIC DNA]</scope>
    <source>
        <strain evidence="3 4">DSM 19426</strain>
    </source>
</reference>
<feature type="domain" description="Protein-glutamine gamma-glutamyltransferase-like C-terminal" evidence="2">
    <location>
        <begin position="120"/>
        <end position="187"/>
    </location>
</feature>
<comment type="caution">
    <text evidence="3">The sequence shown here is derived from an EMBL/GenBank/DDBJ whole genome shotgun (WGS) entry which is preliminary data.</text>
</comment>
<keyword evidence="1" id="KW-0472">Membrane</keyword>